<dbReference type="PROSITE" id="PS51197">
    <property type="entry name" value="HTH_RRF2_2"/>
    <property type="match status" value="1"/>
</dbReference>
<evidence type="ECO:0000313" key="2">
    <source>
        <dbReference type="EMBL" id="SQD78755.1"/>
    </source>
</evidence>
<dbReference type="GO" id="GO:0005829">
    <property type="term" value="C:cytosol"/>
    <property type="evidence" value="ECO:0007669"/>
    <property type="project" value="TreeGrafter"/>
</dbReference>
<dbReference type="InterPro" id="IPR010242">
    <property type="entry name" value="TF_HTH_IscR"/>
</dbReference>
<protein>
    <submittedName>
        <fullName evidence="2">DNA-binding transcriptional repressor</fullName>
    </submittedName>
</protein>
<dbReference type="GO" id="GO:0003690">
    <property type="term" value="F:double-stranded DNA binding"/>
    <property type="evidence" value="ECO:0007669"/>
    <property type="project" value="InterPro"/>
</dbReference>
<sequence>MRLTSKGRYAVTAMIDLALHAEMKPVPLAEISERQSISLSYLEQLFSRLRRKNLVASARGPGGGYKLGMLPGDISVGMIIDAVDENVKATKCDSSGGCNDGKRCLTHSLWDDLSKRISDFLDNISLADLMTNNEIKQIVNDQDHDRQMLNKIDVNII</sequence>
<dbReference type="KEGG" id="mya:MORIYA_2277"/>
<keyword evidence="1 2" id="KW-0238">DNA-binding</keyword>
<evidence type="ECO:0000256" key="1">
    <source>
        <dbReference type="ARBA" id="ARBA00023125"/>
    </source>
</evidence>
<gene>
    <name evidence="2" type="primary">iscR</name>
    <name evidence="2" type="ORF">MORIYA_2277</name>
</gene>
<dbReference type="InterPro" id="IPR000944">
    <property type="entry name" value="Tscrpt_reg_Rrf2"/>
</dbReference>
<dbReference type="Pfam" id="PF02082">
    <property type="entry name" value="Rrf2"/>
    <property type="match status" value="1"/>
</dbReference>
<keyword evidence="3" id="KW-1185">Reference proteome</keyword>
<accession>A0A330LXB9</accession>
<dbReference type="Gene3D" id="1.10.10.10">
    <property type="entry name" value="Winged helix-like DNA-binding domain superfamily/Winged helix DNA-binding domain"/>
    <property type="match status" value="1"/>
</dbReference>
<dbReference type="SUPFAM" id="SSF46785">
    <property type="entry name" value="Winged helix' DNA-binding domain"/>
    <property type="match status" value="1"/>
</dbReference>
<dbReference type="RefSeq" id="WP_112715046.1">
    <property type="nucleotide sequence ID" value="NZ_LS483250.1"/>
</dbReference>
<organism evidence="2 3">
    <name type="scientific">Moritella yayanosii</name>
    <dbReference type="NCBI Taxonomy" id="69539"/>
    <lineage>
        <taxon>Bacteria</taxon>
        <taxon>Pseudomonadati</taxon>
        <taxon>Pseudomonadota</taxon>
        <taxon>Gammaproteobacteria</taxon>
        <taxon>Alteromonadales</taxon>
        <taxon>Moritellaceae</taxon>
        <taxon>Moritella</taxon>
    </lineage>
</organism>
<dbReference type="EMBL" id="LS483250">
    <property type="protein sequence ID" value="SQD78755.1"/>
    <property type="molecule type" value="Genomic_DNA"/>
</dbReference>
<dbReference type="NCBIfam" id="TIGR02010">
    <property type="entry name" value="IscR"/>
    <property type="match status" value="1"/>
</dbReference>
<dbReference type="NCBIfam" id="TIGR00738">
    <property type="entry name" value="rrf2_super"/>
    <property type="match status" value="1"/>
</dbReference>
<dbReference type="OrthoDB" id="9808360at2"/>
<proteinExistence type="predicted"/>
<dbReference type="FunFam" id="1.10.10.10:FF:000026">
    <property type="entry name" value="HTH-type transcriptional regulator IscR"/>
    <property type="match status" value="1"/>
</dbReference>
<dbReference type="InterPro" id="IPR036390">
    <property type="entry name" value="WH_DNA-bd_sf"/>
</dbReference>
<dbReference type="InterPro" id="IPR036388">
    <property type="entry name" value="WH-like_DNA-bd_sf"/>
</dbReference>
<evidence type="ECO:0000313" key="3">
    <source>
        <dbReference type="Proteomes" id="UP000250163"/>
    </source>
</evidence>
<dbReference type="AlphaFoldDB" id="A0A330LXB9"/>
<dbReference type="Proteomes" id="UP000250163">
    <property type="component" value="Chromosome MORIYA"/>
</dbReference>
<dbReference type="PANTHER" id="PTHR33221:SF5">
    <property type="entry name" value="HTH-TYPE TRANSCRIPTIONAL REGULATOR ISCR"/>
    <property type="match status" value="1"/>
</dbReference>
<reference evidence="3" key="1">
    <citation type="submission" date="2018-05" db="EMBL/GenBank/DDBJ databases">
        <authorList>
            <person name="Cea G.-C."/>
            <person name="William W."/>
        </authorList>
    </citation>
    <scope>NUCLEOTIDE SEQUENCE [LARGE SCALE GENOMIC DNA]</scope>
    <source>
        <strain evidence="3">DB21MT 5</strain>
    </source>
</reference>
<dbReference type="PANTHER" id="PTHR33221">
    <property type="entry name" value="WINGED HELIX-TURN-HELIX TRANSCRIPTIONAL REGULATOR, RRF2 FAMILY"/>
    <property type="match status" value="1"/>
</dbReference>
<name>A0A330LXB9_9GAMM</name>
<dbReference type="GO" id="GO:0003700">
    <property type="term" value="F:DNA-binding transcription factor activity"/>
    <property type="evidence" value="ECO:0007669"/>
    <property type="project" value="InterPro"/>
</dbReference>